<feature type="compositionally biased region" description="Pro residues" evidence="3">
    <location>
        <begin position="167"/>
        <end position="178"/>
    </location>
</feature>
<dbReference type="PANTHER" id="PTHR12499:SF0">
    <property type="entry name" value="OPTIC ATROPHY 3 PROTEIN"/>
    <property type="match status" value="1"/>
</dbReference>
<evidence type="ECO:0000256" key="2">
    <source>
        <dbReference type="ARBA" id="ARBA00023054"/>
    </source>
</evidence>
<keyword evidence="5" id="KW-1185">Reference proteome</keyword>
<dbReference type="Pfam" id="PF07047">
    <property type="entry name" value="OPA3"/>
    <property type="match status" value="1"/>
</dbReference>
<dbReference type="InterPro" id="IPR010754">
    <property type="entry name" value="OPA3-like"/>
</dbReference>
<gene>
    <name evidence="4" type="ORF">ANN_16770</name>
</gene>
<dbReference type="Proteomes" id="UP001148838">
    <property type="component" value="Unassembled WGS sequence"/>
</dbReference>
<feature type="region of interest" description="Disordered" evidence="3">
    <location>
        <begin position="157"/>
        <end position="207"/>
    </location>
</feature>
<comment type="caution">
    <text evidence="4">The sequence shown here is derived from an EMBL/GenBank/DDBJ whole genome shotgun (WGS) entry which is preliminary data.</text>
</comment>
<sequence>MVVGAFPIAKLGSLLIRQVSKPIANMLIRRAKNYPFFRQYVCMPPAQFYNWCEVQCKMWILNLGKPVNIPPLNEAMAIELGANLIGEGLIFMIAVGVLYSEYSRQVRKDKAKEDARQEEIQRLNMILEDLYFQSEKQDAQIRELMRAVNDLQGRVIHKPWMGRRDSPPPSNPPTPPSPQSRLPLLPVPDKDEGGTSNPKPSFNSVKCRNGGVILNALDYFEYEVRGRPYHISES</sequence>
<keyword evidence="2" id="KW-0175">Coiled coil</keyword>
<comment type="similarity">
    <text evidence="1">Belongs to the OPA3 family.</text>
</comment>
<dbReference type="PANTHER" id="PTHR12499">
    <property type="entry name" value="OPTIC ATROPHY 3 PROTEIN OPA3"/>
    <property type="match status" value="1"/>
</dbReference>
<proteinExistence type="inferred from homology"/>
<dbReference type="EMBL" id="JAJSOF020000021">
    <property type="protein sequence ID" value="KAJ4436639.1"/>
    <property type="molecule type" value="Genomic_DNA"/>
</dbReference>
<evidence type="ECO:0000313" key="4">
    <source>
        <dbReference type="EMBL" id="KAJ4436639.1"/>
    </source>
</evidence>
<evidence type="ECO:0000313" key="5">
    <source>
        <dbReference type="Proteomes" id="UP001148838"/>
    </source>
</evidence>
<name>A0ABQ8SS60_PERAM</name>
<organism evidence="4 5">
    <name type="scientific">Periplaneta americana</name>
    <name type="common">American cockroach</name>
    <name type="synonym">Blatta americana</name>
    <dbReference type="NCBI Taxonomy" id="6978"/>
    <lineage>
        <taxon>Eukaryota</taxon>
        <taxon>Metazoa</taxon>
        <taxon>Ecdysozoa</taxon>
        <taxon>Arthropoda</taxon>
        <taxon>Hexapoda</taxon>
        <taxon>Insecta</taxon>
        <taxon>Pterygota</taxon>
        <taxon>Neoptera</taxon>
        <taxon>Polyneoptera</taxon>
        <taxon>Dictyoptera</taxon>
        <taxon>Blattodea</taxon>
        <taxon>Blattoidea</taxon>
        <taxon>Blattidae</taxon>
        <taxon>Blattinae</taxon>
        <taxon>Periplaneta</taxon>
    </lineage>
</organism>
<protein>
    <recommendedName>
        <fullName evidence="6">OPA3-like protein CG13603</fullName>
    </recommendedName>
</protein>
<evidence type="ECO:0000256" key="3">
    <source>
        <dbReference type="SAM" id="MobiDB-lite"/>
    </source>
</evidence>
<evidence type="ECO:0008006" key="6">
    <source>
        <dbReference type="Google" id="ProtNLM"/>
    </source>
</evidence>
<reference evidence="4 5" key="1">
    <citation type="journal article" date="2022" name="Allergy">
        <title>Genome assembly and annotation of Periplaneta americana reveal a comprehensive cockroach allergen profile.</title>
        <authorList>
            <person name="Wang L."/>
            <person name="Xiong Q."/>
            <person name="Saelim N."/>
            <person name="Wang L."/>
            <person name="Nong W."/>
            <person name="Wan A.T."/>
            <person name="Shi M."/>
            <person name="Liu X."/>
            <person name="Cao Q."/>
            <person name="Hui J.H.L."/>
            <person name="Sookrung N."/>
            <person name="Leung T.F."/>
            <person name="Tungtrongchitr A."/>
            <person name="Tsui S.K.W."/>
        </authorList>
    </citation>
    <scope>NUCLEOTIDE SEQUENCE [LARGE SCALE GENOMIC DNA]</scope>
    <source>
        <strain evidence="4">PWHHKU_190912</strain>
    </source>
</reference>
<feature type="compositionally biased region" description="Polar residues" evidence="3">
    <location>
        <begin position="194"/>
        <end position="206"/>
    </location>
</feature>
<evidence type="ECO:0000256" key="1">
    <source>
        <dbReference type="ARBA" id="ARBA00007584"/>
    </source>
</evidence>
<accession>A0ABQ8SS60</accession>